<keyword evidence="4" id="KW-0158">Chromosome</keyword>
<dbReference type="Gene3D" id="2.40.50.140">
    <property type="entry name" value="Nucleic acid-binding proteins"/>
    <property type="match status" value="1"/>
</dbReference>
<evidence type="ECO:0000256" key="9">
    <source>
        <dbReference type="SAM" id="MobiDB-lite"/>
    </source>
</evidence>
<feature type="region of interest" description="Disordered" evidence="9">
    <location>
        <begin position="227"/>
        <end position="249"/>
    </location>
</feature>
<dbReference type="SUPFAM" id="SSF50249">
    <property type="entry name" value="Nucleic acid-binding proteins"/>
    <property type="match status" value="1"/>
</dbReference>
<proteinExistence type="predicted"/>
<evidence type="ECO:0000256" key="5">
    <source>
        <dbReference type="ARBA" id="ARBA00022895"/>
    </source>
</evidence>
<accession>A0A8H3LH81</accession>
<dbReference type="InterPro" id="IPR012340">
    <property type="entry name" value="NA-bd_OB-fold"/>
</dbReference>
<keyword evidence="7" id="KW-0539">Nucleus</keyword>
<evidence type="ECO:0000256" key="1">
    <source>
        <dbReference type="ARBA" id="ARBA00004123"/>
    </source>
</evidence>
<dbReference type="GO" id="GO:0000781">
    <property type="term" value="C:chromosome, telomeric region"/>
    <property type="evidence" value="ECO:0007669"/>
    <property type="project" value="UniProtKB-SubCell"/>
</dbReference>
<feature type="domain" description="CST complex subunit Stn1 N-terminal" evidence="10">
    <location>
        <begin position="38"/>
        <end position="259"/>
    </location>
</feature>
<feature type="compositionally biased region" description="Polar residues" evidence="9">
    <location>
        <begin position="240"/>
        <end position="249"/>
    </location>
</feature>
<evidence type="ECO:0000313" key="12">
    <source>
        <dbReference type="Proteomes" id="UP000615446"/>
    </source>
</evidence>
<keyword evidence="5" id="KW-0779">Telomere</keyword>
<evidence type="ECO:0000256" key="4">
    <source>
        <dbReference type="ARBA" id="ARBA00022454"/>
    </source>
</evidence>
<comment type="subcellular location">
    <subcellularLocation>
        <location evidence="2">Chromosome</location>
        <location evidence="2">Telomere</location>
    </subcellularLocation>
    <subcellularLocation>
        <location evidence="1">Nucleus</location>
    </subcellularLocation>
</comment>
<dbReference type="GO" id="GO:0005634">
    <property type="term" value="C:nucleus"/>
    <property type="evidence" value="ECO:0007669"/>
    <property type="project" value="UniProtKB-SubCell"/>
</dbReference>
<dbReference type="InterPro" id="IPR018856">
    <property type="entry name" value="Stn1_N"/>
</dbReference>
<dbReference type="Proteomes" id="UP000615446">
    <property type="component" value="Unassembled WGS sequence"/>
</dbReference>
<keyword evidence="6" id="KW-0238">DNA-binding</keyword>
<dbReference type="InterPro" id="IPR040260">
    <property type="entry name" value="RFA2-like"/>
</dbReference>
<dbReference type="EMBL" id="BLAL01000156">
    <property type="protein sequence ID" value="GES85468.1"/>
    <property type="molecule type" value="Genomic_DNA"/>
</dbReference>
<evidence type="ECO:0000256" key="3">
    <source>
        <dbReference type="ARBA" id="ARBA00017411"/>
    </source>
</evidence>
<dbReference type="PANTHER" id="PTHR13989:SF33">
    <property type="entry name" value="CST COMPLEX SUBUNIT STN1"/>
    <property type="match status" value="1"/>
</dbReference>
<gene>
    <name evidence="11" type="ORF">RCL2_001257300</name>
</gene>
<dbReference type="AlphaFoldDB" id="A0A8H3LH81"/>
<dbReference type="GO" id="GO:0003677">
    <property type="term" value="F:DNA binding"/>
    <property type="evidence" value="ECO:0007669"/>
    <property type="project" value="UniProtKB-KW"/>
</dbReference>
<evidence type="ECO:0000256" key="2">
    <source>
        <dbReference type="ARBA" id="ARBA00004574"/>
    </source>
</evidence>
<evidence type="ECO:0000313" key="11">
    <source>
        <dbReference type="EMBL" id="GES85468.1"/>
    </source>
</evidence>
<protein>
    <recommendedName>
        <fullName evidence="3">CST complex subunit STN1</fullName>
    </recommendedName>
    <alternativeName>
        <fullName evidence="8">Suppressor of cdc thirteen homolog</fullName>
    </alternativeName>
</protein>
<evidence type="ECO:0000256" key="8">
    <source>
        <dbReference type="ARBA" id="ARBA00030039"/>
    </source>
</evidence>
<reference evidence="11" key="1">
    <citation type="submission" date="2019-10" db="EMBL/GenBank/DDBJ databases">
        <title>Conservation and host-specific expression of non-tandemly repeated heterogenous ribosome RNA gene in arbuscular mycorrhizal fungi.</title>
        <authorList>
            <person name="Maeda T."/>
            <person name="Kobayashi Y."/>
            <person name="Nakagawa T."/>
            <person name="Ezawa T."/>
            <person name="Yamaguchi K."/>
            <person name="Bino T."/>
            <person name="Nishimoto Y."/>
            <person name="Shigenobu S."/>
            <person name="Kawaguchi M."/>
        </authorList>
    </citation>
    <scope>NUCLEOTIDE SEQUENCE</scope>
    <source>
        <strain evidence="11">HR1</strain>
    </source>
</reference>
<dbReference type="OrthoDB" id="77828at2759"/>
<sequence>MTEREQINCQAGLFSTSSAKANNVKFMRSRNNFTSTKQIWEYEPLYHTEVKLFIKDIHNLNFVQHKKIDNKSGAEKVVSVFYYGQSNRPVQCVDIIGIVRAIDIFKKAIKYYIDDGSSTISCTEFIPENNKPSWQQDDSSSELTRSQVPPVLNKFNISELVRVGGMLNEYKKRKEIIIRHMNKVEDPNEELLRWIEIISLKKDVYCKEFKLPSNHLEEKELMRDRPSAGSYYPNKKMALSRNNASDGDKGSTISNITNSGAIRNNSLQISANYDEETLRKHIKEYIYGNELNEFRFSSIVEVTGLQEIAIKVLQSQGRIIDYKKQVKTIQKNNYHKQYREEIRNLFKKILKSLVQDEHYLQSDQNLISFIVVKKKE</sequence>
<evidence type="ECO:0000256" key="6">
    <source>
        <dbReference type="ARBA" id="ARBA00023125"/>
    </source>
</evidence>
<organism evidence="11 12">
    <name type="scientific">Rhizophagus clarus</name>
    <dbReference type="NCBI Taxonomy" id="94130"/>
    <lineage>
        <taxon>Eukaryota</taxon>
        <taxon>Fungi</taxon>
        <taxon>Fungi incertae sedis</taxon>
        <taxon>Mucoromycota</taxon>
        <taxon>Glomeromycotina</taxon>
        <taxon>Glomeromycetes</taxon>
        <taxon>Glomerales</taxon>
        <taxon>Glomeraceae</taxon>
        <taxon>Rhizophagus</taxon>
    </lineage>
</organism>
<comment type="caution">
    <text evidence="11">The sequence shown here is derived from an EMBL/GenBank/DDBJ whole genome shotgun (WGS) entry which is preliminary data.</text>
</comment>
<name>A0A8H3LH81_9GLOM</name>
<evidence type="ECO:0000259" key="10">
    <source>
        <dbReference type="Pfam" id="PF10451"/>
    </source>
</evidence>
<dbReference type="PANTHER" id="PTHR13989">
    <property type="entry name" value="REPLICATION PROTEIN A-RELATED"/>
    <property type="match status" value="1"/>
</dbReference>
<dbReference type="Pfam" id="PF10451">
    <property type="entry name" value="Stn1"/>
    <property type="match status" value="1"/>
</dbReference>
<evidence type="ECO:0000256" key="7">
    <source>
        <dbReference type="ARBA" id="ARBA00023242"/>
    </source>
</evidence>